<evidence type="ECO:0000313" key="2">
    <source>
        <dbReference type="Proteomes" id="UP000031390"/>
    </source>
</evidence>
<sequence>MHPNSQIKIPFVAFSPQIDKNRNLKYFLPNKVIPIKKPKNQIKISYISYTYYSIAIYCIKIHFKKIEEYRPMRPCSHYKK</sequence>
<protein>
    <submittedName>
        <fullName evidence="1">Uncharacterized protein</fullName>
    </submittedName>
</protein>
<proteinExistence type="predicted"/>
<name>A0A0C1GGT1_9NEIS</name>
<dbReference type="AlphaFoldDB" id="A0A0C1GGT1"/>
<evidence type="ECO:0000313" key="1">
    <source>
        <dbReference type="EMBL" id="KIC05865.1"/>
    </source>
</evidence>
<comment type="caution">
    <text evidence="1">The sequence shown here is derived from an EMBL/GenBank/DDBJ whole genome shotgun (WGS) entry which is preliminary data.</text>
</comment>
<dbReference type="Proteomes" id="UP000031390">
    <property type="component" value="Unassembled WGS sequence"/>
</dbReference>
<gene>
    <name evidence="1" type="ORF">MCC93_26790</name>
</gene>
<dbReference type="EMBL" id="JUFZ01000147">
    <property type="protein sequence ID" value="KIC05865.1"/>
    <property type="molecule type" value="Genomic_DNA"/>
</dbReference>
<reference evidence="1 2" key="1">
    <citation type="submission" date="2014-12" db="EMBL/GenBank/DDBJ databases">
        <title>Genome sequence of Morococcus cerebrosus.</title>
        <authorList>
            <person name="Shin S.-K."/>
            <person name="Yi H."/>
        </authorList>
    </citation>
    <scope>NUCLEOTIDE SEQUENCE [LARGE SCALE GENOMIC DNA]</scope>
    <source>
        <strain evidence="1 2">CIP 81.93</strain>
    </source>
</reference>
<accession>A0A0C1GGT1</accession>
<organism evidence="1 2">
    <name type="scientific">Morococcus cerebrosus</name>
    <dbReference type="NCBI Taxonomy" id="1056807"/>
    <lineage>
        <taxon>Bacteria</taxon>
        <taxon>Pseudomonadati</taxon>
        <taxon>Pseudomonadota</taxon>
        <taxon>Betaproteobacteria</taxon>
        <taxon>Neisseriales</taxon>
        <taxon>Neisseriaceae</taxon>
        <taxon>Morococcus</taxon>
    </lineage>
</organism>